<dbReference type="EMBL" id="BJLF01000022">
    <property type="protein sequence ID" value="GEA52644.1"/>
    <property type="molecule type" value="Genomic_DNA"/>
</dbReference>
<dbReference type="CDD" id="cd14727">
    <property type="entry name" value="ChanN-like"/>
    <property type="match status" value="1"/>
</dbReference>
<dbReference type="SUPFAM" id="SSF159501">
    <property type="entry name" value="EreA/ChaN-like"/>
    <property type="match status" value="1"/>
</dbReference>
<name>A0A4Y3I2H2_9VIBR</name>
<dbReference type="InterPro" id="IPR007314">
    <property type="entry name" value="Cofac_haem-bd_dom"/>
</dbReference>
<proteinExistence type="predicted"/>
<dbReference type="RefSeq" id="WP_141347064.1">
    <property type="nucleotide sequence ID" value="NZ_BJLF01000022.1"/>
</dbReference>
<comment type="caution">
    <text evidence="3">The sequence shown here is derived from an EMBL/GenBank/DDBJ whole genome shotgun (WGS) entry which is preliminary data.</text>
</comment>
<organism evidence="3 4">
    <name type="scientific">Vibrio inusitatus NBRC 102082</name>
    <dbReference type="NCBI Taxonomy" id="1219070"/>
    <lineage>
        <taxon>Bacteria</taxon>
        <taxon>Pseudomonadati</taxon>
        <taxon>Pseudomonadota</taxon>
        <taxon>Gammaproteobacteria</taxon>
        <taxon>Vibrionales</taxon>
        <taxon>Vibrionaceae</taxon>
        <taxon>Vibrio</taxon>
    </lineage>
</organism>
<keyword evidence="1" id="KW-0732">Signal</keyword>
<dbReference type="AlphaFoldDB" id="A0A4Y3I2H2"/>
<feature type="domain" description="Haem-binding uptake Tiki superfamily ChaN" evidence="2">
    <location>
        <begin position="52"/>
        <end position="252"/>
    </location>
</feature>
<dbReference type="Gene3D" id="3.40.50.11550">
    <property type="match status" value="1"/>
</dbReference>
<keyword evidence="4" id="KW-1185">Reference proteome</keyword>
<dbReference type="PIRSF" id="PIRSF020419">
    <property type="entry name" value="Fe_uptake_reg_CjrA_prd"/>
    <property type="match status" value="1"/>
</dbReference>
<evidence type="ECO:0000259" key="2">
    <source>
        <dbReference type="Pfam" id="PF04187"/>
    </source>
</evidence>
<sequence>MYGYKHTLVLLSCFLCSPTGAKELHSPVTTFFDYQLYEISSNPVTLSALPSQILNADVILVGEWHSHSAVHRFQSDLYQLLLDKNENVALSMEQFSRPSQSTLNQYLNKEIGELALVAHANAWPNYTSDYRPIVEQAKAAKMPVIAANAPRDIVRCIGKVGPDYLKQLNSEERKFVAAQLDTSERPYKARFVEMMEGIDKDVVEKMYAAQVSWDETMAESIVMHIQNNPDHQVMHTAGKFHVENGMGIAHSLNKRMPDLKIALITPVTEVSNISGQSLFPEYQLLVLPLPEQVVTGTLDHGTSTHPQSDSATDCK</sequence>
<dbReference type="OrthoDB" id="1680202at2"/>
<protein>
    <recommendedName>
        <fullName evidence="2">Haem-binding uptake Tiki superfamily ChaN domain-containing protein</fullName>
    </recommendedName>
</protein>
<accession>A0A4Y3I2H2</accession>
<evidence type="ECO:0000313" key="4">
    <source>
        <dbReference type="Proteomes" id="UP000318717"/>
    </source>
</evidence>
<dbReference type="Proteomes" id="UP000318717">
    <property type="component" value="Unassembled WGS sequence"/>
</dbReference>
<reference evidence="3 4" key="1">
    <citation type="submission" date="2019-06" db="EMBL/GenBank/DDBJ databases">
        <title>Whole genome shotgun sequence of Vibrio inusitatus NBRC 102082.</title>
        <authorList>
            <person name="Hosoyama A."/>
            <person name="Uohara A."/>
            <person name="Ohji S."/>
            <person name="Ichikawa N."/>
        </authorList>
    </citation>
    <scope>NUCLEOTIDE SEQUENCE [LARGE SCALE GENOMIC DNA]</scope>
    <source>
        <strain evidence="3 4">NBRC 102082</strain>
    </source>
</reference>
<feature type="signal peptide" evidence="1">
    <location>
        <begin position="1"/>
        <end position="21"/>
    </location>
</feature>
<evidence type="ECO:0000256" key="1">
    <source>
        <dbReference type="SAM" id="SignalP"/>
    </source>
</evidence>
<dbReference type="Pfam" id="PF04187">
    <property type="entry name" value="Cofac_haem_bdg"/>
    <property type="match status" value="1"/>
</dbReference>
<dbReference type="InterPro" id="IPR016773">
    <property type="entry name" value="Fe3_uptake_reg_CjrA_prd"/>
</dbReference>
<gene>
    <name evidence="3" type="ORF">VIN01S_34480</name>
</gene>
<feature type="chain" id="PRO_5021500579" description="Haem-binding uptake Tiki superfamily ChaN domain-containing protein" evidence="1">
    <location>
        <begin position="22"/>
        <end position="315"/>
    </location>
</feature>
<evidence type="ECO:0000313" key="3">
    <source>
        <dbReference type="EMBL" id="GEA52644.1"/>
    </source>
</evidence>